<dbReference type="Proteomes" id="UP000653454">
    <property type="component" value="Unassembled WGS sequence"/>
</dbReference>
<sequence length="218" mass="24455">MGEFKKGLDSIANEFSHSMEFLSAELKDALKKLAEAHQDIQYLKTENSALSLKVADLTSRVASAEQTARECNVEIDCVPEHRNENVLEIVKQIASTVSYELTEDKIRSCYRVSKINKDSPRPRSIVVKLPSSRCRDDLLAAVKSFNTKTPSAERLNSKHVGLKGDKRLIYVSEHLSPLNKSLHAATRLAVKEKGYKYCWIHATDLLIILKIRLMAAGC</sequence>
<name>A0A8S4G246_PLUXY</name>
<dbReference type="PANTHER" id="PTHR11505">
    <property type="entry name" value="L1 TRANSPOSABLE ELEMENT-RELATED"/>
    <property type="match status" value="1"/>
</dbReference>
<feature type="coiled-coil region" evidence="1">
    <location>
        <begin position="19"/>
        <end position="74"/>
    </location>
</feature>
<keyword evidence="1" id="KW-0175">Coiled coil</keyword>
<evidence type="ECO:0000313" key="2">
    <source>
        <dbReference type="EMBL" id="CAG9133537.1"/>
    </source>
</evidence>
<proteinExistence type="predicted"/>
<dbReference type="EMBL" id="CAJHNJ030000063">
    <property type="protein sequence ID" value="CAG9133537.1"/>
    <property type="molecule type" value="Genomic_DNA"/>
</dbReference>
<dbReference type="Gene3D" id="3.30.70.1820">
    <property type="entry name" value="L1 transposable element, RRM domain"/>
    <property type="match status" value="1"/>
</dbReference>
<evidence type="ECO:0000256" key="1">
    <source>
        <dbReference type="SAM" id="Coils"/>
    </source>
</evidence>
<reference evidence="2" key="1">
    <citation type="submission" date="2020-11" db="EMBL/GenBank/DDBJ databases">
        <authorList>
            <person name="Whiteford S."/>
        </authorList>
    </citation>
    <scope>NUCLEOTIDE SEQUENCE</scope>
</reference>
<comment type="caution">
    <text evidence="2">The sequence shown here is derived from an EMBL/GenBank/DDBJ whole genome shotgun (WGS) entry which is preliminary data.</text>
</comment>
<dbReference type="AlphaFoldDB" id="A0A8S4G246"/>
<accession>A0A8S4G246</accession>
<evidence type="ECO:0000313" key="3">
    <source>
        <dbReference type="Proteomes" id="UP000653454"/>
    </source>
</evidence>
<gene>
    <name evidence="2" type="ORF">PLXY2_LOCUS11794</name>
</gene>
<keyword evidence="3" id="KW-1185">Reference proteome</keyword>
<organism evidence="2 3">
    <name type="scientific">Plutella xylostella</name>
    <name type="common">Diamondback moth</name>
    <name type="synonym">Plutella maculipennis</name>
    <dbReference type="NCBI Taxonomy" id="51655"/>
    <lineage>
        <taxon>Eukaryota</taxon>
        <taxon>Metazoa</taxon>
        <taxon>Ecdysozoa</taxon>
        <taxon>Arthropoda</taxon>
        <taxon>Hexapoda</taxon>
        <taxon>Insecta</taxon>
        <taxon>Pterygota</taxon>
        <taxon>Neoptera</taxon>
        <taxon>Endopterygota</taxon>
        <taxon>Lepidoptera</taxon>
        <taxon>Glossata</taxon>
        <taxon>Ditrysia</taxon>
        <taxon>Yponomeutoidea</taxon>
        <taxon>Plutellidae</taxon>
        <taxon>Plutella</taxon>
    </lineage>
</organism>
<dbReference type="InterPro" id="IPR004244">
    <property type="entry name" value="Transposase_22"/>
</dbReference>
<protein>
    <submittedName>
        <fullName evidence="2">(diamondback moth) hypothetical protein</fullName>
    </submittedName>
</protein>